<dbReference type="AlphaFoldDB" id="A0A5C8Z5R3"/>
<dbReference type="InterPro" id="IPR018713">
    <property type="entry name" value="MPAB/Lcp_cat_dom"/>
</dbReference>
<proteinExistence type="predicted"/>
<feature type="domain" description="ER-bound oxygenase mpaB/mpaB'/Rubber oxygenase catalytic" evidence="1">
    <location>
        <begin position="50"/>
        <end position="247"/>
    </location>
</feature>
<dbReference type="PANTHER" id="PTHR36124:SF1">
    <property type="entry name" value="ER-BOUND OXYGENASE MPAB_MPAB'_RUBBER OXYGENASE CATALYTIC DOMAIN-CONTAINING PROTEIN"/>
    <property type="match status" value="1"/>
</dbReference>
<evidence type="ECO:0000259" key="1">
    <source>
        <dbReference type="Pfam" id="PF09995"/>
    </source>
</evidence>
<evidence type="ECO:0000313" key="3">
    <source>
        <dbReference type="Proteomes" id="UP000321234"/>
    </source>
</evidence>
<dbReference type="Proteomes" id="UP000321234">
    <property type="component" value="Unassembled WGS sequence"/>
</dbReference>
<comment type="caution">
    <text evidence="2">The sequence shown here is derived from an EMBL/GenBank/DDBJ whole genome shotgun (WGS) entry which is preliminary data.</text>
</comment>
<keyword evidence="3" id="KW-1185">Reference proteome</keyword>
<dbReference type="Pfam" id="PF09995">
    <property type="entry name" value="MPAB_Lcp_cat"/>
    <property type="match status" value="1"/>
</dbReference>
<evidence type="ECO:0000313" key="2">
    <source>
        <dbReference type="EMBL" id="TXR52471.1"/>
    </source>
</evidence>
<sequence length="294" mass="32233">MNAEGSGQVDPPEGAPGCLTSERLQHAQATYRALVQEHYPVEFSIGHRLAYLRTYASPRVAGLLVQTGHVAHTPLKRATDTGLFIYELIHAGFDSETGEHVVARLRAMHLRWKIRNEDHLWVLGTFVVLSLRLIDQVSHRPLSEDERQATVDFYRELGTRMGVQDVPADFATFAATFDAYELANLRRSPAGQQLLAATWRAALSTMPAVLRPFTGQAIAALTTEPARTALGLDRPSALTRSAVFLALRTHSRTGVLASTAPQFTPGGPQVVYPGGYRLEQLGPDDAEDAQRSLD</sequence>
<gene>
    <name evidence="2" type="ORF">FMM08_19975</name>
</gene>
<dbReference type="EMBL" id="VKAC01000014">
    <property type="protein sequence ID" value="TXR52471.1"/>
    <property type="molecule type" value="Genomic_DNA"/>
</dbReference>
<accession>A0A5C8Z5R3</accession>
<dbReference type="GO" id="GO:0016491">
    <property type="term" value="F:oxidoreductase activity"/>
    <property type="evidence" value="ECO:0007669"/>
    <property type="project" value="InterPro"/>
</dbReference>
<dbReference type="OrthoDB" id="836517at2"/>
<dbReference type="RefSeq" id="WP_147928116.1">
    <property type="nucleotide sequence ID" value="NZ_VKAC01000014.1"/>
</dbReference>
<dbReference type="PANTHER" id="PTHR36124">
    <property type="match status" value="1"/>
</dbReference>
<organism evidence="2 3">
    <name type="scientific">Quadrisphaera setariae</name>
    <dbReference type="NCBI Taxonomy" id="2593304"/>
    <lineage>
        <taxon>Bacteria</taxon>
        <taxon>Bacillati</taxon>
        <taxon>Actinomycetota</taxon>
        <taxon>Actinomycetes</taxon>
        <taxon>Kineosporiales</taxon>
        <taxon>Kineosporiaceae</taxon>
        <taxon>Quadrisphaera</taxon>
    </lineage>
</organism>
<name>A0A5C8Z5R3_9ACTN</name>
<dbReference type="InterPro" id="IPR046366">
    <property type="entry name" value="MPAB"/>
</dbReference>
<protein>
    <submittedName>
        <fullName evidence="2">DUF2236 domain-containing protein</fullName>
    </submittedName>
</protein>
<reference evidence="2 3" key="1">
    <citation type="submission" date="2019-07" db="EMBL/GenBank/DDBJ databases">
        <title>Quadrisphaera sp. strain DD2A genome sequencing and assembly.</title>
        <authorList>
            <person name="Kim I."/>
        </authorList>
    </citation>
    <scope>NUCLEOTIDE SEQUENCE [LARGE SCALE GENOMIC DNA]</scope>
    <source>
        <strain evidence="2 3">DD2A</strain>
    </source>
</reference>